<dbReference type="Proteomes" id="UP001163821">
    <property type="component" value="Unassembled WGS sequence"/>
</dbReference>
<sequence>MQNTKEILKWHLNFSEMKYAAEHVFSRETKSIVDISIRQLKELSERLPDGNKLPEKKLIKDVYFLFQRESHKEYFYLISLFSKRDTRILVYALDYQPENGGEIILFSEKFDTARKLILDNWKDSFIINLWHVLLKNWNNLLVFQTQREQLTELLNSKCNAYDKSRKDILEVTRIISFFLKKDSPKEFARNLISYKKLISDSHVTLKQKESILLYEYFSSVLEQYIDCIDINSITRETTSSIFLFLQKHNNKKITLISCSQIINSNKFNQTIDIVKNQTVSMVGDPIKAHLWRYDGLSRTQEESVESARKKLNILLNQHFIKVFFEGLVQDDRRKKYWLKFIDKIDDIKFSGSSGNYRYLKNIESVSKYVDSRYKITSRNQSTCALIIYSRNFVFVEFTDTGALYIYKRKNFRVNLNSISGMEDLKTWSRDDYACKNSDSPGYVILKEEGKIDHRSHNWEDRVDIWMDKYYHSSVKESESFEEGSSSNKTNEMFWESKILYWSKTKLPGYTYSSKKDAWWKYK</sequence>
<organism evidence="2 3">
    <name type="scientific">Gaoshiqia sediminis</name>
    <dbReference type="NCBI Taxonomy" id="2986998"/>
    <lineage>
        <taxon>Bacteria</taxon>
        <taxon>Pseudomonadati</taxon>
        <taxon>Bacteroidota</taxon>
        <taxon>Bacteroidia</taxon>
        <taxon>Marinilabiliales</taxon>
        <taxon>Prolixibacteraceae</taxon>
        <taxon>Gaoshiqia</taxon>
    </lineage>
</organism>
<name>A0AA41Y7M3_9BACT</name>
<protein>
    <submittedName>
        <fullName evidence="2">EH signature domain-containing protein</fullName>
    </submittedName>
</protein>
<evidence type="ECO:0000313" key="2">
    <source>
        <dbReference type="EMBL" id="MCW0482981.1"/>
    </source>
</evidence>
<dbReference type="InterPro" id="IPR028943">
    <property type="entry name" value="ZorC_EH_Signature_dom"/>
</dbReference>
<dbReference type="AlphaFoldDB" id="A0AA41Y7M3"/>
<comment type="caution">
    <text evidence="2">The sequence shown here is derived from an EMBL/GenBank/DDBJ whole genome shotgun (WGS) entry which is preliminary data.</text>
</comment>
<evidence type="ECO:0000259" key="1">
    <source>
        <dbReference type="Pfam" id="PF15611"/>
    </source>
</evidence>
<proteinExistence type="predicted"/>
<keyword evidence="3" id="KW-1185">Reference proteome</keyword>
<reference evidence="2" key="1">
    <citation type="submission" date="2022-10" db="EMBL/GenBank/DDBJ databases">
        <title>Gaoshiqiia sediminis gen. nov., sp. nov., isolated from coastal sediment.</title>
        <authorList>
            <person name="Yu W.X."/>
            <person name="Mu D.S."/>
            <person name="Du J.Z."/>
            <person name="Liang Y.Q."/>
        </authorList>
    </citation>
    <scope>NUCLEOTIDE SEQUENCE</scope>
    <source>
        <strain evidence="2">A06</strain>
    </source>
</reference>
<feature type="domain" description="Zorya protein ZorC EH" evidence="1">
    <location>
        <begin position="135"/>
        <end position="464"/>
    </location>
</feature>
<dbReference type="Pfam" id="PF15611">
    <property type="entry name" value="EH_Signature"/>
    <property type="match status" value="1"/>
</dbReference>
<dbReference type="RefSeq" id="WP_282591583.1">
    <property type="nucleotide sequence ID" value="NZ_JAPAAF010000010.1"/>
</dbReference>
<gene>
    <name evidence="2" type="ORF">N2K84_09595</name>
</gene>
<dbReference type="EMBL" id="JAPAAF010000010">
    <property type="protein sequence ID" value="MCW0482981.1"/>
    <property type="molecule type" value="Genomic_DNA"/>
</dbReference>
<accession>A0AA41Y7M3</accession>
<evidence type="ECO:0000313" key="3">
    <source>
        <dbReference type="Proteomes" id="UP001163821"/>
    </source>
</evidence>